<reference evidence="12 13" key="1">
    <citation type="submission" date="2018-08" db="EMBL/GenBank/DDBJ databases">
        <title>A genome reference for cultivated species of the human gut microbiota.</title>
        <authorList>
            <person name="Zou Y."/>
            <person name="Xue W."/>
            <person name="Luo G."/>
        </authorList>
    </citation>
    <scope>NUCLEOTIDE SEQUENCE [LARGE SCALE GENOMIC DNA]</scope>
    <source>
        <strain evidence="12 13">AM25-6</strain>
    </source>
</reference>
<comment type="function">
    <text evidence="11">Part of the high-affinity ATP-driven potassium transport (or Kdp) system, which catalyzes the hydrolysis of ATP coupled with the electrogenic transport of potassium into the cytoplasm. This subunit acts as a catalytic chaperone that increases the ATP-binding affinity of the ATP-hydrolyzing subunit KdpB by the formation of a transient KdpB/KdpC/ATP ternary complex.</text>
</comment>
<keyword evidence="9 11" id="KW-0406">Ion transport</keyword>
<sequence length="198" mass="22043">MKGTIKRSLMFVIITTVLCGLIYTFVMTGICQVLFHDKANGSIIEVNGVKYGSEFMAQQYEDEDHMWGRVMNLNMTTYKDKDGNTLLYSGPSNVTPASGDFEKTIEERVEKIKANHKEMGNTPIPPDLVTNSGSGLDPEISPEAAEYQVKRLAKNNGMNETQVKAIIDKCTKGRFLGIFGEKRVNVLKVNLMLDGILK</sequence>
<evidence type="ECO:0000256" key="1">
    <source>
        <dbReference type="ARBA" id="ARBA00022448"/>
    </source>
</evidence>
<keyword evidence="6 11" id="KW-0067">ATP-binding</keyword>
<keyword evidence="4 11" id="KW-0812">Transmembrane</keyword>
<evidence type="ECO:0000256" key="4">
    <source>
        <dbReference type="ARBA" id="ARBA00022692"/>
    </source>
</evidence>
<evidence type="ECO:0000256" key="7">
    <source>
        <dbReference type="ARBA" id="ARBA00022958"/>
    </source>
</evidence>
<dbReference type="GO" id="GO:0008556">
    <property type="term" value="F:P-type potassium transmembrane transporter activity"/>
    <property type="evidence" value="ECO:0007669"/>
    <property type="project" value="InterPro"/>
</dbReference>
<dbReference type="Pfam" id="PF02669">
    <property type="entry name" value="KdpC"/>
    <property type="match status" value="1"/>
</dbReference>
<comment type="subcellular location">
    <subcellularLocation>
        <location evidence="11">Cell membrane</location>
        <topology evidence="11">Single-pass membrane protein</topology>
    </subcellularLocation>
</comment>
<comment type="subunit">
    <text evidence="11">The system is composed of three essential subunits: KdpA, KdpB and KdpC.</text>
</comment>
<evidence type="ECO:0000256" key="10">
    <source>
        <dbReference type="ARBA" id="ARBA00023136"/>
    </source>
</evidence>
<keyword evidence="8 11" id="KW-1133">Transmembrane helix</keyword>
<feature type="transmembrane region" description="Helical" evidence="11">
    <location>
        <begin position="12"/>
        <end position="35"/>
    </location>
</feature>
<evidence type="ECO:0000256" key="2">
    <source>
        <dbReference type="ARBA" id="ARBA00022475"/>
    </source>
</evidence>
<dbReference type="PIRSF" id="PIRSF001296">
    <property type="entry name" value="K_ATPase_KdpC"/>
    <property type="match status" value="1"/>
</dbReference>
<keyword evidence="3 11" id="KW-0633">Potassium transport</keyword>
<keyword evidence="1 11" id="KW-0813">Transport</keyword>
<keyword evidence="10 11" id="KW-0472">Membrane</keyword>
<organism evidence="12 13">
    <name type="scientific">Anaerofustis stercorihominis</name>
    <dbReference type="NCBI Taxonomy" id="214853"/>
    <lineage>
        <taxon>Bacteria</taxon>
        <taxon>Bacillati</taxon>
        <taxon>Bacillota</taxon>
        <taxon>Clostridia</taxon>
        <taxon>Eubacteriales</taxon>
        <taxon>Eubacteriaceae</taxon>
        <taxon>Anaerofustis</taxon>
    </lineage>
</organism>
<comment type="caution">
    <text evidence="12">The sequence shown here is derived from an EMBL/GenBank/DDBJ whole genome shotgun (WGS) entry which is preliminary data.</text>
</comment>
<evidence type="ECO:0000256" key="9">
    <source>
        <dbReference type="ARBA" id="ARBA00023065"/>
    </source>
</evidence>
<comment type="similarity">
    <text evidence="11">Belongs to the KdpC family.</text>
</comment>
<name>A0A3E3DW81_9FIRM</name>
<gene>
    <name evidence="11" type="primary">kdpC</name>
    <name evidence="12" type="ORF">DW687_10835</name>
</gene>
<dbReference type="GO" id="GO:0005524">
    <property type="term" value="F:ATP binding"/>
    <property type="evidence" value="ECO:0007669"/>
    <property type="project" value="UniProtKB-UniRule"/>
</dbReference>
<evidence type="ECO:0000313" key="13">
    <source>
        <dbReference type="Proteomes" id="UP000261212"/>
    </source>
</evidence>
<evidence type="ECO:0000256" key="5">
    <source>
        <dbReference type="ARBA" id="ARBA00022741"/>
    </source>
</evidence>
<proteinExistence type="inferred from homology"/>
<protein>
    <recommendedName>
        <fullName evidence="11">Potassium-transporting ATPase KdpC subunit</fullName>
    </recommendedName>
    <alternativeName>
        <fullName evidence="11">ATP phosphohydrolase [potassium-transporting] C chain</fullName>
    </alternativeName>
    <alternativeName>
        <fullName evidence="11">Potassium-binding and translocating subunit C</fullName>
    </alternativeName>
    <alternativeName>
        <fullName evidence="11">Potassium-translocating ATPase C chain</fullName>
    </alternativeName>
</protein>
<accession>A0A3E3DW81</accession>
<evidence type="ECO:0000256" key="6">
    <source>
        <dbReference type="ARBA" id="ARBA00022840"/>
    </source>
</evidence>
<dbReference type="Proteomes" id="UP000261212">
    <property type="component" value="Unassembled WGS sequence"/>
</dbReference>
<keyword evidence="2 11" id="KW-1003">Cell membrane</keyword>
<dbReference type="GeneID" id="98000975"/>
<keyword evidence="5 11" id="KW-0547">Nucleotide-binding</keyword>
<evidence type="ECO:0000256" key="11">
    <source>
        <dbReference type="HAMAP-Rule" id="MF_00276"/>
    </source>
</evidence>
<dbReference type="PANTHER" id="PTHR30042:SF2">
    <property type="entry name" value="POTASSIUM-TRANSPORTING ATPASE KDPC SUBUNIT"/>
    <property type="match status" value="1"/>
</dbReference>
<dbReference type="HAMAP" id="MF_00276">
    <property type="entry name" value="KdpC"/>
    <property type="match status" value="1"/>
</dbReference>
<dbReference type="GO" id="GO:0005886">
    <property type="term" value="C:plasma membrane"/>
    <property type="evidence" value="ECO:0007669"/>
    <property type="project" value="UniProtKB-SubCell"/>
</dbReference>
<evidence type="ECO:0000256" key="3">
    <source>
        <dbReference type="ARBA" id="ARBA00022538"/>
    </source>
</evidence>
<dbReference type="RefSeq" id="WP_007050698.1">
    <property type="nucleotide sequence ID" value="NZ_CABKNJ010000001.1"/>
</dbReference>
<evidence type="ECO:0000313" key="12">
    <source>
        <dbReference type="EMBL" id="RGD73229.1"/>
    </source>
</evidence>
<dbReference type="EMBL" id="QUSM01000007">
    <property type="protein sequence ID" value="RGD73229.1"/>
    <property type="molecule type" value="Genomic_DNA"/>
</dbReference>
<evidence type="ECO:0000256" key="8">
    <source>
        <dbReference type="ARBA" id="ARBA00022989"/>
    </source>
</evidence>
<dbReference type="AlphaFoldDB" id="A0A3E3DW81"/>
<dbReference type="InterPro" id="IPR003820">
    <property type="entry name" value="KdpC"/>
</dbReference>
<keyword evidence="7 11" id="KW-0630">Potassium</keyword>
<dbReference type="PANTHER" id="PTHR30042">
    <property type="entry name" value="POTASSIUM-TRANSPORTING ATPASE C CHAIN"/>
    <property type="match status" value="1"/>
</dbReference>